<sequence length="230" mass="24120">MTRQFHRPARLDPEAAENIEGSQDTAVASELAHLAAQALIGGFATASGKDEGGAPHEELTGPLTREGVVRAVASHGVDDVAELWADSPATTLPGTLWRLFLVREWIRRDPALVERRYATTVDLTEADDAATARAQAALAQAQPAPSPAQVREAIDAVLAGQVEGSVPAIAGLLRVVARFLRALAAGSSPVWIEDDADALADRVTRRDSALLATAAELDEAARRAGAGLLD</sequence>
<dbReference type="GeneID" id="81708565"/>
<dbReference type="AlphaFoldDB" id="A0A2I1KSW7"/>
<comment type="caution">
    <text evidence="1">The sequence shown here is derived from an EMBL/GenBank/DDBJ whole genome shotgun (WGS) entry which is preliminary data.</text>
</comment>
<evidence type="ECO:0000313" key="2">
    <source>
        <dbReference type="Proteomes" id="UP000234778"/>
    </source>
</evidence>
<dbReference type="Proteomes" id="UP000234778">
    <property type="component" value="Unassembled WGS sequence"/>
</dbReference>
<proteinExistence type="predicted"/>
<name>A0A2I1KSW7_9ACTO</name>
<organism evidence="1 2">
    <name type="scientific">Actinomyces urogenitalis</name>
    <dbReference type="NCBI Taxonomy" id="103621"/>
    <lineage>
        <taxon>Bacteria</taxon>
        <taxon>Bacillati</taxon>
        <taxon>Actinomycetota</taxon>
        <taxon>Actinomycetes</taxon>
        <taxon>Actinomycetales</taxon>
        <taxon>Actinomycetaceae</taxon>
        <taxon>Actinomyces</taxon>
    </lineage>
</organism>
<accession>A0A2I1KSW7</accession>
<dbReference type="RefSeq" id="WP_101638151.1">
    <property type="nucleotide sequence ID" value="NZ_JBKUIE010000001.1"/>
</dbReference>
<dbReference type="EMBL" id="PKHA01000005">
    <property type="protein sequence ID" value="PKY98722.1"/>
    <property type="molecule type" value="Genomic_DNA"/>
</dbReference>
<reference evidence="1 2" key="1">
    <citation type="submission" date="2017-12" db="EMBL/GenBank/DDBJ databases">
        <title>Phylogenetic diversity of female urinary microbiome.</title>
        <authorList>
            <person name="Thomas-White K."/>
            <person name="Wolfe A.J."/>
        </authorList>
    </citation>
    <scope>NUCLEOTIDE SEQUENCE [LARGE SCALE GENOMIC DNA]</scope>
    <source>
        <strain evidence="1 2">UMB0319</strain>
    </source>
</reference>
<protein>
    <recommendedName>
        <fullName evidence="3">DNA-directed RNA polymerase subunit beta</fullName>
    </recommendedName>
</protein>
<evidence type="ECO:0008006" key="3">
    <source>
        <dbReference type="Google" id="ProtNLM"/>
    </source>
</evidence>
<evidence type="ECO:0000313" key="1">
    <source>
        <dbReference type="EMBL" id="PKY98722.1"/>
    </source>
</evidence>
<gene>
    <name evidence="1" type="ORF">CYJ26_06425</name>
</gene>